<comment type="subcellular location">
    <subcellularLocation>
        <location evidence="1">Nucleus</location>
    </subcellularLocation>
</comment>
<dbReference type="GO" id="GO:0005634">
    <property type="term" value="C:nucleus"/>
    <property type="evidence" value="ECO:0007669"/>
    <property type="project" value="UniProtKB-SubCell"/>
</dbReference>
<evidence type="ECO:0000313" key="9">
    <source>
        <dbReference type="Proteomes" id="UP001604277"/>
    </source>
</evidence>
<dbReference type="GO" id="GO:0000785">
    <property type="term" value="C:chromatin"/>
    <property type="evidence" value="ECO:0007669"/>
    <property type="project" value="UniProtKB-ARBA"/>
</dbReference>
<keyword evidence="3 5" id="KW-0238">DNA-binding</keyword>
<evidence type="ECO:0000259" key="7">
    <source>
        <dbReference type="PROSITE" id="PS50118"/>
    </source>
</evidence>
<accession>A0ABD1USA8</accession>
<dbReference type="SMART" id="SM00398">
    <property type="entry name" value="HMG"/>
    <property type="match status" value="1"/>
</dbReference>
<dbReference type="Proteomes" id="UP001604277">
    <property type="component" value="Unassembled WGS sequence"/>
</dbReference>
<dbReference type="PANTHER" id="PTHR46261:SF18">
    <property type="entry name" value="DNA-BINDING PROTEIN MNB1B"/>
    <property type="match status" value="1"/>
</dbReference>
<dbReference type="Pfam" id="PF00505">
    <property type="entry name" value="HMG_box"/>
    <property type="match status" value="1"/>
</dbReference>
<dbReference type="InterPro" id="IPR031061">
    <property type="entry name" value="HMGB_plant"/>
</dbReference>
<dbReference type="GO" id="GO:0003677">
    <property type="term" value="F:DNA binding"/>
    <property type="evidence" value="ECO:0007669"/>
    <property type="project" value="UniProtKB-UniRule"/>
</dbReference>
<dbReference type="CDD" id="cd22005">
    <property type="entry name" value="HMG-box_AtHMGB1-like"/>
    <property type="match status" value="1"/>
</dbReference>
<gene>
    <name evidence="8" type="ORF">Fot_20541</name>
</gene>
<feature type="region of interest" description="Disordered" evidence="6">
    <location>
        <begin position="1"/>
        <end position="46"/>
    </location>
</feature>
<keyword evidence="4 5" id="KW-0539">Nucleus</keyword>
<dbReference type="AlphaFoldDB" id="A0ABD1USA8"/>
<evidence type="ECO:0000256" key="3">
    <source>
        <dbReference type="ARBA" id="ARBA00023125"/>
    </source>
</evidence>
<dbReference type="EMBL" id="JBFOLJ010000006">
    <property type="protein sequence ID" value="KAL2527940.1"/>
    <property type="molecule type" value="Genomic_DNA"/>
</dbReference>
<evidence type="ECO:0000313" key="8">
    <source>
        <dbReference type="EMBL" id="KAL2527940.1"/>
    </source>
</evidence>
<evidence type="ECO:0000256" key="4">
    <source>
        <dbReference type="ARBA" id="ARBA00023242"/>
    </source>
</evidence>
<dbReference type="SUPFAM" id="SSF47095">
    <property type="entry name" value="HMG-box"/>
    <property type="match status" value="1"/>
</dbReference>
<comment type="caution">
    <text evidence="8">The sequence shown here is derived from an EMBL/GenBank/DDBJ whole genome shotgun (WGS) entry which is preliminary data.</text>
</comment>
<feature type="region of interest" description="Disordered" evidence="6">
    <location>
        <begin position="112"/>
        <end position="137"/>
    </location>
</feature>
<reference evidence="9" key="1">
    <citation type="submission" date="2024-07" db="EMBL/GenBank/DDBJ databases">
        <title>Two chromosome-level genome assemblies of Korean endemic species Abeliophyllum distichum and Forsythia ovata (Oleaceae).</title>
        <authorList>
            <person name="Jang H."/>
        </authorList>
    </citation>
    <scope>NUCLEOTIDE SEQUENCE [LARGE SCALE GENOMIC DNA]</scope>
</reference>
<sequence length="282" mass="31627">MKGGRSKAETKKADSKLSVKKGAAAASKSTKKGKPAKDPNKPKRPASAFFVFMEEFRKTYKEKHPNNKSVAAVGKAGGDKWKSLSAAEKAPFVAKAEKRKVDYEKDLRAYNKKLTEGPAEEESEKSNSEVNDEDDDEGSAEMLKALMPVAVYSIGILFKNDSYKNNTMLDMFAISIGVAIAAHGEAKYDSWGVFLQLGAVVFEATRLLLCISLNSLDLRCVPSTQTEVEFSFRFRHFRNKFLMRFRIELGRVLARRKNFRVDHKCRRYGEGLVAYRVFVVGD</sequence>
<organism evidence="8 9">
    <name type="scientific">Forsythia ovata</name>
    <dbReference type="NCBI Taxonomy" id="205694"/>
    <lineage>
        <taxon>Eukaryota</taxon>
        <taxon>Viridiplantae</taxon>
        <taxon>Streptophyta</taxon>
        <taxon>Embryophyta</taxon>
        <taxon>Tracheophyta</taxon>
        <taxon>Spermatophyta</taxon>
        <taxon>Magnoliopsida</taxon>
        <taxon>eudicotyledons</taxon>
        <taxon>Gunneridae</taxon>
        <taxon>Pentapetalae</taxon>
        <taxon>asterids</taxon>
        <taxon>lamiids</taxon>
        <taxon>Lamiales</taxon>
        <taxon>Oleaceae</taxon>
        <taxon>Forsythieae</taxon>
        <taxon>Forsythia</taxon>
    </lineage>
</organism>
<dbReference type="Gene3D" id="1.10.30.10">
    <property type="entry name" value="High mobility group box domain"/>
    <property type="match status" value="1"/>
</dbReference>
<dbReference type="PROSITE" id="PS50118">
    <property type="entry name" value="HMG_BOX_2"/>
    <property type="match status" value="1"/>
</dbReference>
<feature type="domain" description="HMG box" evidence="7">
    <location>
        <begin position="42"/>
        <end position="111"/>
    </location>
</feature>
<dbReference type="GO" id="GO:0003682">
    <property type="term" value="F:chromatin binding"/>
    <property type="evidence" value="ECO:0007669"/>
    <property type="project" value="UniProtKB-ARBA"/>
</dbReference>
<evidence type="ECO:0000256" key="1">
    <source>
        <dbReference type="ARBA" id="ARBA00004123"/>
    </source>
</evidence>
<evidence type="ECO:0000256" key="6">
    <source>
        <dbReference type="SAM" id="MobiDB-lite"/>
    </source>
</evidence>
<protein>
    <submittedName>
        <fullName evidence="8">HMG box domain-containing protein</fullName>
    </submittedName>
</protein>
<evidence type="ECO:0000256" key="5">
    <source>
        <dbReference type="PROSITE-ProRule" id="PRU00267"/>
    </source>
</evidence>
<dbReference type="GO" id="GO:0006325">
    <property type="term" value="P:chromatin organization"/>
    <property type="evidence" value="ECO:0007669"/>
    <property type="project" value="UniProtKB-ARBA"/>
</dbReference>
<evidence type="ECO:0000256" key="2">
    <source>
        <dbReference type="ARBA" id="ARBA00008774"/>
    </source>
</evidence>
<dbReference type="InterPro" id="IPR036910">
    <property type="entry name" value="HMG_box_dom_sf"/>
</dbReference>
<name>A0ABD1USA8_9LAMI</name>
<dbReference type="GO" id="GO:0030527">
    <property type="term" value="F:structural constituent of chromatin"/>
    <property type="evidence" value="ECO:0007669"/>
    <property type="project" value="UniProtKB-ARBA"/>
</dbReference>
<feature type="DNA-binding region" description="HMG box" evidence="5">
    <location>
        <begin position="42"/>
        <end position="111"/>
    </location>
</feature>
<comment type="similarity">
    <text evidence="2">Belongs to the HMGB family.</text>
</comment>
<dbReference type="InterPro" id="IPR009071">
    <property type="entry name" value="HMG_box_dom"/>
</dbReference>
<dbReference type="PANTHER" id="PTHR46261">
    <property type="entry name" value="HIGH MOBILITY GROUP B PROTEIN 4-RELATED"/>
    <property type="match status" value="1"/>
</dbReference>
<proteinExistence type="inferred from homology"/>
<keyword evidence="9" id="KW-1185">Reference proteome</keyword>
<feature type="compositionally biased region" description="Basic and acidic residues" evidence="6">
    <location>
        <begin position="1"/>
        <end position="17"/>
    </location>
</feature>